<keyword evidence="3" id="KW-1185">Reference proteome</keyword>
<dbReference type="InterPro" id="IPR016040">
    <property type="entry name" value="NAD(P)-bd_dom"/>
</dbReference>
<dbReference type="InterPro" id="IPR051604">
    <property type="entry name" value="Ergot_Alk_Oxidoreductase"/>
</dbReference>
<dbReference type="AlphaFoldDB" id="A0A7X0C276"/>
<dbReference type="Proteomes" id="UP000583800">
    <property type="component" value="Unassembled WGS sequence"/>
</dbReference>
<accession>A0A7X0C276</accession>
<dbReference type="PANTHER" id="PTHR43162:SF1">
    <property type="entry name" value="PRESTALK A DIFFERENTIATION PROTEIN A"/>
    <property type="match status" value="1"/>
</dbReference>
<gene>
    <name evidence="2" type="ORF">FHU36_003702</name>
</gene>
<dbReference type="PANTHER" id="PTHR43162">
    <property type="match status" value="1"/>
</dbReference>
<dbReference type="EMBL" id="JACHJB010000002">
    <property type="protein sequence ID" value="MBB6347157.1"/>
    <property type="molecule type" value="Genomic_DNA"/>
</dbReference>
<proteinExistence type="predicted"/>
<organism evidence="2 3">
    <name type="scientific">Nonomuraea muscovyensis</name>
    <dbReference type="NCBI Taxonomy" id="1124761"/>
    <lineage>
        <taxon>Bacteria</taxon>
        <taxon>Bacillati</taxon>
        <taxon>Actinomycetota</taxon>
        <taxon>Actinomycetes</taxon>
        <taxon>Streptosporangiales</taxon>
        <taxon>Streptosporangiaceae</taxon>
        <taxon>Nonomuraea</taxon>
    </lineage>
</organism>
<evidence type="ECO:0000313" key="2">
    <source>
        <dbReference type="EMBL" id="MBB6347157.1"/>
    </source>
</evidence>
<dbReference type="InterPro" id="IPR036291">
    <property type="entry name" value="NAD(P)-bd_dom_sf"/>
</dbReference>
<evidence type="ECO:0000313" key="3">
    <source>
        <dbReference type="Proteomes" id="UP000583800"/>
    </source>
</evidence>
<dbReference type="SUPFAM" id="SSF51735">
    <property type="entry name" value="NAD(P)-binding Rossmann-fold domains"/>
    <property type="match status" value="1"/>
</dbReference>
<evidence type="ECO:0000259" key="1">
    <source>
        <dbReference type="Pfam" id="PF13460"/>
    </source>
</evidence>
<dbReference type="RefSeq" id="WP_185085159.1">
    <property type="nucleotide sequence ID" value="NZ_JACHJB010000002.1"/>
</dbReference>
<dbReference type="Pfam" id="PF13460">
    <property type="entry name" value="NAD_binding_10"/>
    <property type="match status" value="1"/>
</dbReference>
<comment type="caution">
    <text evidence="2">The sequence shown here is derived from an EMBL/GenBank/DDBJ whole genome shotgun (WGS) entry which is preliminary data.</text>
</comment>
<dbReference type="Gene3D" id="3.40.50.720">
    <property type="entry name" value="NAD(P)-binding Rossmann-like Domain"/>
    <property type="match status" value="1"/>
</dbReference>
<feature type="domain" description="NAD(P)-binding" evidence="1">
    <location>
        <begin position="6"/>
        <end position="179"/>
    </location>
</feature>
<protein>
    <submittedName>
        <fullName evidence="2">Uncharacterized protein YbjT (DUF2867 family)</fullName>
    </submittedName>
</protein>
<reference evidence="2 3" key="1">
    <citation type="submission" date="2020-08" db="EMBL/GenBank/DDBJ databases">
        <title>Sequencing the genomes of 1000 actinobacteria strains.</title>
        <authorList>
            <person name="Klenk H.-P."/>
        </authorList>
    </citation>
    <scope>NUCLEOTIDE SEQUENCE [LARGE SCALE GENOMIC DNA]</scope>
    <source>
        <strain evidence="2 3">DSM 45913</strain>
    </source>
</reference>
<sequence>MILVTGATGNVGRNVVEQLLDAGHEVRALTRDPEQAKLPDGVEVACGDLGEPGTLRPVLTGVSAVFLFAAPGSGPGFVQAATAAGVRKVVFLSSSAVDDDVDEQTNPIAAYHAEIERSLRASDLEWTFLRSGHMATNALPWAGQTRAGDVVRAPYAESTSAPVHEADLAAVAVRALTEPGHAGATDDLTGPESLTAREQVALIGEAIGRPLRYEELTPEAAREAMSRFMPRFILDTLFEQWADSVGKPARVSGDVEKIIGRPARTFARWATDHAADFR</sequence>
<name>A0A7X0C276_9ACTN</name>